<evidence type="ECO:0000313" key="2">
    <source>
        <dbReference type="Proteomes" id="UP000616499"/>
    </source>
</evidence>
<keyword evidence="2" id="KW-1185">Reference proteome</keyword>
<reference evidence="2" key="1">
    <citation type="journal article" date="2019" name="Int. J. Syst. Evol. Microbiol.">
        <title>The Global Catalogue of Microorganisms (GCM) 10K type strain sequencing project: providing services to taxonomists for standard genome sequencing and annotation.</title>
        <authorList>
            <consortium name="The Broad Institute Genomics Platform"/>
            <consortium name="The Broad Institute Genome Sequencing Center for Infectious Disease"/>
            <person name="Wu L."/>
            <person name="Ma J."/>
        </authorList>
    </citation>
    <scope>NUCLEOTIDE SEQUENCE [LARGE SCALE GENOMIC DNA]</scope>
    <source>
        <strain evidence="2">JCM 13501</strain>
    </source>
</reference>
<comment type="caution">
    <text evidence="1">The sequence shown here is derived from an EMBL/GenBank/DDBJ whole genome shotgun (WGS) entry which is preliminary data.</text>
</comment>
<name>A0ABQ2H311_9PSED</name>
<accession>A0ABQ2H311</accession>
<evidence type="ECO:0000313" key="1">
    <source>
        <dbReference type="EMBL" id="GGM30667.1"/>
    </source>
</evidence>
<protein>
    <submittedName>
        <fullName evidence="1">Uncharacterized protein</fullName>
    </submittedName>
</protein>
<proteinExistence type="predicted"/>
<gene>
    <name evidence="1" type="ORF">GCM10009425_46600</name>
</gene>
<organism evidence="1 2">
    <name type="scientific">Pseudomonas asuensis</name>
    <dbReference type="NCBI Taxonomy" id="1825787"/>
    <lineage>
        <taxon>Bacteria</taxon>
        <taxon>Pseudomonadati</taxon>
        <taxon>Pseudomonadota</taxon>
        <taxon>Gammaproteobacteria</taxon>
        <taxon>Pseudomonadales</taxon>
        <taxon>Pseudomonadaceae</taxon>
        <taxon>Pseudomonas</taxon>
    </lineage>
</organism>
<sequence>MSTALKAVRKDLTNSFSCVVIRGTPAVTAAGYRMDVAVTKQEDLTPTPERSVKAYTGSQGWMASMII</sequence>
<dbReference type="Proteomes" id="UP000616499">
    <property type="component" value="Unassembled WGS sequence"/>
</dbReference>
<dbReference type="EMBL" id="BMNW01000019">
    <property type="protein sequence ID" value="GGM30667.1"/>
    <property type="molecule type" value="Genomic_DNA"/>
</dbReference>